<reference evidence="2 3" key="1">
    <citation type="journal article" date="2023" name="Plants (Basel)">
        <title>Bridging the Gap: Combining Genomics and Transcriptomics Approaches to Understand Stylosanthes scabra, an Orphan Legume from the Brazilian Caatinga.</title>
        <authorList>
            <person name="Ferreira-Neto J.R.C."/>
            <person name="da Silva M.D."/>
            <person name="Binneck E."/>
            <person name="de Melo N.F."/>
            <person name="da Silva R.H."/>
            <person name="de Melo A.L.T.M."/>
            <person name="Pandolfi V."/>
            <person name="Bustamante F.O."/>
            <person name="Brasileiro-Vidal A.C."/>
            <person name="Benko-Iseppon A.M."/>
        </authorList>
    </citation>
    <scope>NUCLEOTIDE SEQUENCE [LARGE SCALE GENOMIC DNA]</scope>
    <source>
        <tissue evidence="2">Leaves</tissue>
    </source>
</reference>
<accession>A0ABU6XUX3</accession>
<keyword evidence="3" id="KW-1185">Reference proteome</keyword>
<evidence type="ECO:0000313" key="3">
    <source>
        <dbReference type="Proteomes" id="UP001341840"/>
    </source>
</evidence>
<gene>
    <name evidence="2" type="ORF">PIB30_095852</name>
</gene>
<protein>
    <submittedName>
        <fullName evidence="2">Uncharacterized protein</fullName>
    </submittedName>
</protein>
<evidence type="ECO:0000313" key="2">
    <source>
        <dbReference type="EMBL" id="MED6201517.1"/>
    </source>
</evidence>
<feature type="compositionally biased region" description="Polar residues" evidence="1">
    <location>
        <begin position="88"/>
        <end position="98"/>
    </location>
</feature>
<organism evidence="2 3">
    <name type="scientific">Stylosanthes scabra</name>
    <dbReference type="NCBI Taxonomy" id="79078"/>
    <lineage>
        <taxon>Eukaryota</taxon>
        <taxon>Viridiplantae</taxon>
        <taxon>Streptophyta</taxon>
        <taxon>Embryophyta</taxon>
        <taxon>Tracheophyta</taxon>
        <taxon>Spermatophyta</taxon>
        <taxon>Magnoliopsida</taxon>
        <taxon>eudicotyledons</taxon>
        <taxon>Gunneridae</taxon>
        <taxon>Pentapetalae</taxon>
        <taxon>rosids</taxon>
        <taxon>fabids</taxon>
        <taxon>Fabales</taxon>
        <taxon>Fabaceae</taxon>
        <taxon>Papilionoideae</taxon>
        <taxon>50 kb inversion clade</taxon>
        <taxon>dalbergioids sensu lato</taxon>
        <taxon>Dalbergieae</taxon>
        <taxon>Pterocarpus clade</taxon>
        <taxon>Stylosanthes</taxon>
    </lineage>
</organism>
<evidence type="ECO:0000256" key="1">
    <source>
        <dbReference type="SAM" id="MobiDB-lite"/>
    </source>
</evidence>
<dbReference type="Proteomes" id="UP001341840">
    <property type="component" value="Unassembled WGS sequence"/>
</dbReference>
<sequence length="119" mass="12255">MVVNPLLHSAVAAFITGGSETVSNHDAEDGAIAEGKDRDCISHPGKGGFGAEATAKSTHLSSTMVVATAKILAVAVDQGEAHRARGTVTPSTSDSDNGVNLGDIEEENEKVWQVSDLKV</sequence>
<dbReference type="EMBL" id="JASCZI010213671">
    <property type="protein sequence ID" value="MED6201517.1"/>
    <property type="molecule type" value="Genomic_DNA"/>
</dbReference>
<name>A0ABU6XUX3_9FABA</name>
<comment type="caution">
    <text evidence="2">The sequence shown here is derived from an EMBL/GenBank/DDBJ whole genome shotgun (WGS) entry which is preliminary data.</text>
</comment>
<proteinExistence type="predicted"/>
<feature type="region of interest" description="Disordered" evidence="1">
    <location>
        <begin position="80"/>
        <end position="107"/>
    </location>
</feature>